<protein>
    <submittedName>
        <fullName evidence="4">Arylsulfatase</fullName>
        <ecNumber evidence="4">3.1.6.1</ecNumber>
    </submittedName>
</protein>
<evidence type="ECO:0000313" key="4">
    <source>
        <dbReference type="EMBL" id="UQZ81168.1"/>
    </source>
</evidence>
<evidence type="ECO:0000259" key="3">
    <source>
        <dbReference type="Pfam" id="PF00884"/>
    </source>
</evidence>
<keyword evidence="1" id="KW-0479">Metal-binding</keyword>
<evidence type="ECO:0000256" key="2">
    <source>
        <dbReference type="ARBA" id="ARBA00022801"/>
    </source>
</evidence>
<proteinExistence type="predicted"/>
<dbReference type="EMBL" id="CP027059">
    <property type="protein sequence ID" value="UQZ81168.1"/>
    <property type="molecule type" value="Genomic_DNA"/>
</dbReference>
<dbReference type="PANTHER" id="PTHR45953">
    <property type="entry name" value="IDURONATE 2-SULFATASE"/>
    <property type="match status" value="1"/>
</dbReference>
<accession>A0ABY4RFM6</accession>
<reference evidence="4" key="1">
    <citation type="submission" date="2018-02" db="EMBL/GenBank/DDBJ databases">
        <authorList>
            <person name="Kim S.-K."/>
            <person name="Jung H.-I."/>
            <person name="Lee S.-W."/>
        </authorList>
    </citation>
    <scope>NUCLEOTIDE SEQUENCE</scope>
    <source>
        <strain evidence="4">SK3146</strain>
    </source>
</reference>
<dbReference type="EC" id="3.1.6.1" evidence="4"/>
<name>A0ABY4RFM6_9BACL</name>
<evidence type="ECO:0000313" key="5">
    <source>
        <dbReference type="Proteomes" id="UP001057134"/>
    </source>
</evidence>
<evidence type="ECO:0000256" key="1">
    <source>
        <dbReference type="ARBA" id="ARBA00022723"/>
    </source>
</evidence>
<reference evidence="4" key="2">
    <citation type="journal article" date="2021" name="J Anim Sci Technol">
        <title>Complete genome sequence of Paenibacillus konkukensis sp. nov. SK3146 as a potential probiotic strain.</title>
        <authorList>
            <person name="Jung H.I."/>
            <person name="Park S."/>
            <person name="Niu K.M."/>
            <person name="Lee S.W."/>
            <person name="Kothari D."/>
            <person name="Yi K.J."/>
            <person name="Kim S.K."/>
        </authorList>
    </citation>
    <scope>NUCLEOTIDE SEQUENCE</scope>
    <source>
        <strain evidence="4">SK3146</strain>
    </source>
</reference>
<dbReference type="InterPro" id="IPR000917">
    <property type="entry name" value="Sulfatase_N"/>
</dbReference>
<dbReference type="RefSeq" id="WP_249863421.1">
    <property type="nucleotide sequence ID" value="NZ_CP027059.1"/>
</dbReference>
<dbReference type="Proteomes" id="UP001057134">
    <property type="component" value="Chromosome"/>
</dbReference>
<keyword evidence="5" id="KW-1185">Reference proteome</keyword>
<dbReference type="Pfam" id="PF00884">
    <property type="entry name" value="Sulfatase"/>
    <property type="match status" value="1"/>
</dbReference>
<dbReference type="SUPFAM" id="SSF53649">
    <property type="entry name" value="Alkaline phosphatase-like"/>
    <property type="match status" value="1"/>
</dbReference>
<dbReference type="PANTHER" id="PTHR45953:SF1">
    <property type="entry name" value="IDURONATE 2-SULFATASE"/>
    <property type="match status" value="1"/>
</dbReference>
<dbReference type="GO" id="GO:0004065">
    <property type="term" value="F:arylsulfatase activity"/>
    <property type="evidence" value="ECO:0007669"/>
    <property type="project" value="UniProtKB-EC"/>
</dbReference>
<keyword evidence="2 4" id="KW-0378">Hydrolase</keyword>
<organism evidence="4 5">
    <name type="scientific">Paenibacillus konkukensis</name>
    <dbReference type="NCBI Taxonomy" id="2020716"/>
    <lineage>
        <taxon>Bacteria</taxon>
        <taxon>Bacillati</taxon>
        <taxon>Bacillota</taxon>
        <taxon>Bacilli</taxon>
        <taxon>Bacillales</taxon>
        <taxon>Paenibacillaceae</taxon>
        <taxon>Paenibacillus</taxon>
    </lineage>
</organism>
<sequence length="506" mass="57052">MSTGTNKPNIIVIMTDQQRADVSARYGFPLDTTPFLDGLARRGTWFDKAYTAAPVCVAARCSMLTGRYPGAHKVRDNGGSRHVSYTQDLFDVMKGQGYRTALIGKNHTYLRADSPSVDHYVSLNHFGDSGPFRTEQEKAFVDWLRRRSQCSLEAAPYPPECQNPARAVTSALEWLQPAERQSAEEQPFFLWLSFPEPHNPYQAPEPYYSMFPPEDLPPLRASAEDGDRKGYKWRWCRRQGEYFNPDYEREIPRVRSNYFGMLRLIDDQIRRLIGSLEAAGTLENTVIVFLSDHGDFTGEYGLIKKGPGLPDILLRIPLLFTGPGIVADARPHPAHVSIVDLLPTLCEAAGAPIPAGVQGRSLWPLLTGRADPHPEFSSVYAEHGYGGQELTEDDGLDIRNFGSVSEDDGERTVRFDELNSVTQSGFMRTVRKGEWKLNMSMQGQGELYRLADDPLELHNLFGQPQAREAELELLRELAVWMMRSEDPLPYPAAYAYKPIYGKRDEI</sequence>
<dbReference type="InterPro" id="IPR017850">
    <property type="entry name" value="Alkaline_phosphatase_core_sf"/>
</dbReference>
<gene>
    <name evidence="4" type="ORF">SK3146_00324</name>
</gene>
<feature type="domain" description="Sulfatase N-terminal" evidence="3">
    <location>
        <begin position="8"/>
        <end position="351"/>
    </location>
</feature>
<dbReference type="Gene3D" id="3.40.720.10">
    <property type="entry name" value="Alkaline Phosphatase, subunit A"/>
    <property type="match status" value="1"/>
</dbReference>